<reference evidence="2" key="1">
    <citation type="journal article" date="2008" name="Nat. Genet.">
        <title>The Pristionchus pacificus genome provides a unique perspective on nematode lifestyle and parasitism.</title>
        <authorList>
            <person name="Dieterich C."/>
            <person name="Clifton S.W."/>
            <person name="Schuster L.N."/>
            <person name="Chinwalla A."/>
            <person name="Delehaunty K."/>
            <person name="Dinkelacker I."/>
            <person name="Fulton L."/>
            <person name="Fulton R."/>
            <person name="Godfrey J."/>
            <person name="Minx P."/>
            <person name="Mitreva M."/>
            <person name="Roeseler W."/>
            <person name="Tian H."/>
            <person name="Witte H."/>
            <person name="Yang S.P."/>
            <person name="Wilson R.K."/>
            <person name="Sommer R.J."/>
        </authorList>
    </citation>
    <scope>NUCLEOTIDE SEQUENCE [LARGE SCALE GENOMIC DNA]</scope>
    <source>
        <strain evidence="2">PS312</strain>
    </source>
</reference>
<keyword evidence="2" id="KW-1185">Reference proteome</keyword>
<reference evidence="1" key="2">
    <citation type="submission" date="2022-06" db="UniProtKB">
        <authorList>
            <consortium name="EnsemblMetazoa"/>
        </authorList>
    </citation>
    <scope>IDENTIFICATION</scope>
    <source>
        <strain evidence="1">PS312</strain>
    </source>
</reference>
<proteinExistence type="predicted"/>
<organism evidence="1 2">
    <name type="scientific">Pristionchus pacificus</name>
    <name type="common">Parasitic nematode worm</name>
    <dbReference type="NCBI Taxonomy" id="54126"/>
    <lineage>
        <taxon>Eukaryota</taxon>
        <taxon>Metazoa</taxon>
        <taxon>Ecdysozoa</taxon>
        <taxon>Nematoda</taxon>
        <taxon>Chromadorea</taxon>
        <taxon>Rhabditida</taxon>
        <taxon>Rhabditina</taxon>
        <taxon>Diplogasteromorpha</taxon>
        <taxon>Diplogasteroidea</taxon>
        <taxon>Neodiplogasteridae</taxon>
        <taxon>Pristionchus</taxon>
    </lineage>
</organism>
<gene>
    <name evidence="1" type="primary">WBGene00273995</name>
</gene>
<dbReference type="Proteomes" id="UP000005239">
    <property type="component" value="Unassembled WGS sequence"/>
</dbReference>
<dbReference type="EnsemblMetazoa" id="PPA35626.1">
    <property type="protein sequence ID" value="PPA35626.1"/>
    <property type="gene ID" value="WBGene00273995"/>
</dbReference>
<protein>
    <submittedName>
        <fullName evidence="1">Uncharacterized protein</fullName>
    </submittedName>
</protein>
<accession>A0A2A6BP07</accession>
<accession>A0A8R1URY8</accession>
<sequence>MLKTAQKCKFSETLLNGVIEGADDDGNIHFARSAPTDLVTPVRSMQLFSGPRYTTKIVFDVTSSGANGRPARKINMSIVISTLDNPNSESFRESTFLSCAKLLQICSILSQTASYIEMAVFQSECQFYVVENDRNEENDN</sequence>
<evidence type="ECO:0000313" key="1">
    <source>
        <dbReference type="EnsemblMetazoa" id="PPA35626.1"/>
    </source>
</evidence>
<name>A0A2A6BP07_PRIPA</name>
<dbReference type="AlphaFoldDB" id="A0A2A6BP07"/>
<evidence type="ECO:0000313" key="2">
    <source>
        <dbReference type="Proteomes" id="UP000005239"/>
    </source>
</evidence>